<dbReference type="Pfam" id="PF00545">
    <property type="entry name" value="Ribonuclease"/>
    <property type="match status" value="1"/>
</dbReference>
<comment type="subcellular location">
    <subcellularLocation>
        <location evidence="1">Secreted</location>
    </subcellularLocation>
</comment>
<dbReference type="SUPFAM" id="SSF53933">
    <property type="entry name" value="Microbial ribonucleases"/>
    <property type="match status" value="1"/>
</dbReference>
<sequence>MKKIYRILAGLLVLILMTFTVSGCASGTGQTIGTSPSNVTVPSGTEEAKLREDGHYYTKDDVAEYIHTFGKLPENFITKDEAEDLGWVAGKGNLWEVSDKLVIGGDRFGNREGLLPKATGRVWYECDVNYEGGFRGDDRIVFSNDGLIYFTSDHYASFKKLY</sequence>
<dbReference type="Proteomes" id="UP000017747">
    <property type="component" value="Unassembled WGS sequence"/>
</dbReference>
<proteinExistence type="inferred from homology"/>
<keyword evidence="4" id="KW-0964">Secreted</keyword>
<dbReference type="EMBL" id="AXUN02000172">
    <property type="protein sequence ID" value="ETA80807.1"/>
    <property type="molecule type" value="Genomic_DNA"/>
</dbReference>
<evidence type="ECO:0000256" key="7">
    <source>
        <dbReference type="SAM" id="SignalP"/>
    </source>
</evidence>
<dbReference type="GO" id="GO:0016787">
    <property type="term" value="F:hydrolase activity"/>
    <property type="evidence" value="ECO:0007669"/>
    <property type="project" value="UniProtKB-KW"/>
</dbReference>
<protein>
    <recommendedName>
        <fullName evidence="3">Ribonuclease</fullName>
    </recommendedName>
</protein>
<comment type="caution">
    <text evidence="8">The sequence shown here is derived from an EMBL/GenBank/DDBJ whole genome shotgun (WGS) entry which is preliminary data.</text>
</comment>
<keyword evidence="9" id="KW-1185">Reference proteome</keyword>
<dbReference type="RefSeq" id="WP_023387632.1">
    <property type="nucleotide sequence ID" value="NZ_AXUN02000172.1"/>
</dbReference>
<dbReference type="GO" id="GO:0004521">
    <property type="term" value="F:RNA endonuclease activity"/>
    <property type="evidence" value="ECO:0007669"/>
    <property type="project" value="InterPro"/>
</dbReference>
<feature type="signal peptide" evidence="7">
    <location>
        <begin position="1"/>
        <end position="25"/>
    </location>
</feature>
<evidence type="ECO:0000313" key="8">
    <source>
        <dbReference type="EMBL" id="ETA80807.1"/>
    </source>
</evidence>
<evidence type="ECO:0000256" key="6">
    <source>
        <dbReference type="ARBA" id="ARBA00022801"/>
    </source>
</evidence>
<keyword evidence="6" id="KW-0378">Hydrolase</keyword>
<comment type="similarity">
    <text evidence="2">Belongs to the ribonuclease N1/T1 family.</text>
</comment>
<dbReference type="InterPro" id="IPR000026">
    <property type="entry name" value="N1-like"/>
</dbReference>
<dbReference type="PROSITE" id="PS51257">
    <property type="entry name" value="PROKAR_LIPOPROTEIN"/>
    <property type="match status" value="1"/>
</dbReference>
<keyword evidence="7" id="KW-0732">Signal</keyword>
<keyword evidence="5" id="KW-0540">Nuclease</keyword>
<feature type="chain" id="PRO_5004760928" description="Ribonuclease" evidence="7">
    <location>
        <begin position="26"/>
        <end position="162"/>
    </location>
</feature>
<dbReference type="GO" id="GO:0003723">
    <property type="term" value="F:RNA binding"/>
    <property type="evidence" value="ECO:0007669"/>
    <property type="project" value="InterPro"/>
</dbReference>
<reference evidence="8 9" key="1">
    <citation type="journal article" date="2014" name="Genome Announc.">
        <title>Genome Sequence of Youngiibacter fragilis, the Type Strain of the Genus Youngiibacter.</title>
        <authorList>
            <person name="Wawrik C.B."/>
            <person name="Callaghan A.V."/>
            <person name="Stamps B.W."/>
            <person name="Wawrik B."/>
        </authorList>
    </citation>
    <scope>NUCLEOTIDE SEQUENCE [LARGE SCALE GENOMIC DNA]</scope>
    <source>
        <strain evidence="8 9">232.1</strain>
    </source>
</reference>
<evidence type="ECO:0000256" key="3">
    <source>
        <dbReference type="ARBA" id="ARBA00022214"/>
    </source>
</evidence>
<gene>
    <name evidence="8" type="ORF">T472_0209530</name>
</gene>
<evidence type="ECO:0000256" key="1">
    <source>
        <dbReference type="ARBA" id="ARBA00004613"/>
    </source>
</evidence>
<dbReference type="eggNOG" id="COG4290">
    <property type="taxonomic scope" value="Bacteria"/>
</dbReference>
<dbReference type="InterPro" id="IPR001887">
    <property type="entry name" value="Barnase"/>
</dbReference>
<dbReference type="PATRIC" id="fig|994573.3.peg.1772"/>
<dbReference type="AlphaFoldDB" id="V7I721"/>
<dbReference type="PRINTS" id="PR00117">
    <property type="entry name" value="BARNASE"/>
</dbReference>
<dbReference type="GO" id="GO:0005576">
    <property type="term" value="C:extracellular region"/>
    <property type="evidence" value="ECO:0007669"/>
    <property type="project" value="UniProtKB-SubCell"/>
</dbReference>
<dbReference type="OrthoDB" id="9803442at2"/>
<evidence type="ECO:0000256" key="5">
    <source>
        <dbReference type="ARBA" id="ARBA00022722"/>
    </source>
</evidence>
<dbReference type="InterPro" id="IPR016191">
    <property type="entry name" value="Ribonuclease/ribotoxin"/>
</dbReference>
<organism evidence="8 9">
    <name type="scientific">Youngiibacter fragilis 232.1</name>
    <dbReference type="NCBI Taxonomy" id="994573"/>
    <lineage>
        <taxon>Bacteria</taxon>
        <taxon>Bacillati</taxon>
        <taxon>Bacillota</taxon>
        <taxon>Clostridia</taxon>
        <taxon>Eubacteriales</taxon>
        <taxon>Clostridiaceae</taxon>
        <taxon>Youngiibacter</taxon>
    </lineage>
</organism>
<accession>V7I721</accession>
<name>V7I721_9CLOT</name>
<dbReference type="STRING" id="994573.T472_0209530"/>
<evidence type="ECO:0000313" key="9">
    <source>
        <dbReference type="Proteomes" id="UP000017747"/>
    </source>
</evidence>
<dbReference type="Gene3D" id="3.10.450.30">
    <property type="entry name" value="Microbial ribonucleases"/>
    <property type="match status" value="1"/>
</dbReference>
<evidence type="ECO:0000256" key="4">
    <source>
        <dbReference type="ARBA" id="ARBA00022525"/>
    </source>
</evidence>
<evidence type="ECO:0000256" key="2">
    <source>
        <dbReference type="ARBA" id="ARBA00009006"/>
    </source>
</evidence>